<dbReference type="PANTHER" id="PTHR11482:SF6">
    <property type="entry name" value="ORNITHINE DECARBOXYLASE 1-RELATED"/>
    <property type="match status" value="1"/>
</dbReference>
<dbReference type="PANTHER" id="PTHR11482">
    <property type="entry name" value="ARGININE/DIAMINOPIMELATE/ORNITHINE DECARBOXYLASE"/>
    <property type="match status" value="1"/>
</dbReference>
<keyword evidence="13" id="KW-1185">Reference proteome</keyword>
<evidence type="ECO:0000313" key="13">
    <source>
        <dbReference type="Proteomes" id="UP000305654"/>
    </source>
</evidence>
<accession>A0A5R9J3M5</accession>
<evidence type="ECO:0000256" key="8">
    <source>
        <dbReference type="PIRSR" id="PIRSR600183-50"/>
    </source>
</evidence>
<comment type="caution">
    <text evidence="12">The sequence shown here is derived from an EMBL/GenBank/DDBJ whole genome shotgun (WGS) entry which is preliminary data.</text>
</comment>
<protein>
    <recommendedName>
        <fullName evidence="6">ornithine decarboxylase</fullName>
        <ecNumber evidence="6">4.1.1.17</ecNumber>
    </recommendedName>
</protein>
<evidence type="ECO:0000256" key="5">
    <source>
        <dbReference type="ARBA" id="ARBA00034115"/>
    </source>
</evidence>
<proteinExistence type="inferred from homology"/>
<feature type="domain" description="Orn/DAP/Arg decarboxylase 2 C-terminal" evidence="10">
    <location>
        <begin position="294"/>
        <end position="378"/>
    </location>
</feature>
<dbReference type="SUPFAM" id="SSF50621">
    <property type="entry name" value="Alanine racemase C-terminal domain-like"/>
    <property type="match status" value="1"/>
</dbReference>
<dbReference type="EMBL" id="VCDI01000006">
    <property type="protein sequence ID" value="TLU71453.1"/>
    <property type="molecule type" value="Genomic_DNA"/>
</dbReference>
<dbReference type="InterPro" id="IPR009006">
    <property type="entry name" value="Ala_racemase/Decarboxylase_C"/>
</dbReference>
<dbReference type="Pfam" id="PF02784">
    <property type="entry name" value="Orn_Arg_deC_N"/>
    <property type="match status" value="1"/>
</dbReference>
<dbReference type="AlphaFoldDB" id="A0A5R9J3M5"/>
<dbReference type="InterPro" id="IPR000183">
    <property type="entry name" value="Orn/DAP/Arg_de-COase"/>
</dbReference>
<comment type="pathway">
    <text evidence="5">Amine and polyamine biosynthesis; putrescine biosynthesis via L-ornithine pathway; putrescine from L-ornithine: step 1/1.</text>
</comment>
<dbReference type="InterPro" id="IPR022643">
    <property type="entry name" value="De-COase2_C"/>
</dbReference>
<sequence>MSHLGARTAVSVLRRDLPLHSALLPAVDDVVAVEQPSEPLHALRPAAVVQASRAFVNGFDGDVLYAVKCNPDPSLLRAVWDGGVRHFDCASPNEVALVRGLFPRAAIHFMHPVKSRQAIREAWERFGVRDFVLDSASELAKILQETGNDVIPAPERGLGLVVRIALPKGEALLDLSGKFGAPLDEAAALLRAARPFAARLGVSFHVGSQCMDPTAWSRAMELAGAAIRASGMRVDIVDVGGGFPVAYPDLTPPPMGTYFAEIERSFESLGLPAGTRLWAEPGRALVAGGASVVVQVQMRRGTSLYINDGVYGSLSDAGALGFRYPVRRMRPQAPASDASLAAFSFFGPTCDSADVMHGPFLLPDDIEEGDWIEIGQLGAYGACLRTSFNGFDRTHTVEVRDPPLLQGVAPVAPATVAPELLAA</sequence>
<comment type="catalytic activity">
    <reaction evidence="7">
        <text>L-ornithine + H(+) = putrescine + CO2</text>
        <dbReference type="Rhea" id="RHEA:22964"/>
        <dbReference type="ChEBI" id="CHEBI:15378"/>
        <dbReference type="ChEBI" id="CHEBI:16526"/>
        <dbReference type="ChEBI" id="CHEBI:46911"/>
        <dbReference type="ChEBI" id="CHEBI:326268"/>
        <dbReference type="EC" id="4.1.1.17"/>
    </reaction>
</comment>
<feature type="modified residue" description="N6-(pyridoxal phosphate)lysine" evidence="8">
    <location>
        <position position="68"/>
    </location>
</feature>
<comment type="cofactor">
    <cofactor evidence="1 8">
        <name>pyridoxal 5'-phosphate</name>
        <dbReference type="ChEBI" id="CHEBI:597326"/>
    </cofactor>
</comment>
<dbReference type="GO" id="GO:0004586">
    <property type="term" value="F:ornithine decarboxylase activity"/>
    <property type="evidence" value="ECO:0007669"/>
    <property type="project" value="UniProtKB-EC"/>
</dbReference>
<dbReference type="OrthoDB" id="9802147at2"/>
<reference evidence="12 13" key="1">
    <citation type="submission" date="2019-05" db="EMBL/GenBank/DDBJ databases">
        <authorList>
            <person name="Pankratov T."/>
            <person name="Grouzdev D."/>
        </authorList>
    </citation>
    <scope>NUCLEOTIDE SEQUENCE [LARGE SCALE GENOMIC DNA]</scope>
    <source>
        <strain evidence="12 13">KEBCLARHB70R</strain>
    </source>
</reference>
<dbReference type="InterPro" id="IPR002433">
    <property type="entry name" value="Orn_de-COase"/>
</dbReference>
<dbReference type="Proteomes" id="UP000305654">
    <property type="component" value="Unassembled WGS sequence"/>
</dbReference>
<dbReference type="SUPFAM" id="SSF51419">
    <property type="entry name" value="PLP-binding barrel"/>
    <property type="match status" value="1"/>
</dbReference>
<dbReference type="InterPro" id="IPR022653">
    <property type="entry name" value="De-COase2_pyr-phos_BS"/>
</dbReference>
<dbReference type="PRINTS" id="PR01179">
    <property type="entry name" value="ODADCRBXLASE"/>
</dbReference>
<evidence type="ECO:0000256" key="7">
    <source>
        <dbReference type="ARBA" id="ARBA00049127"/>
    </source>
</evidence>
<evidence type="ECO:0000259" key="10">
    <source>
        <dbReference type="Pfam" id="PF00278"/>
    </source>
</evidence>
<evidence type="ECO:0000256" key="3">
    <source>
        <dbReference type="ARBA" id="ARBA00022898"/>
    </source>
</evidence>
<name>A0A5R9J3M5_9PROT</name>
<evidence type="ECO:0000256" key="2">
    <source>
        <dbReference type="ARBA" id="ARBA00008872"/>
    </source>
</evidence>
<feature type="active site" description="Proton donor" evidence="8">
    <location>
        <position position="350"/>
    </location>
</feature>
<comment type="similarity">
    <text evidence="2 9">Belongs to the Orn/Lys/Arg decarboxylase class-II family.</text>
</comment>
<dbReference type="GO" id="GO:0033387">
    <property type="term" value="P:putrescine biosynthetic process from arginine, via ornithine"/>
    <property type="evidence" value="ECO:0007669"/>
    <property type="project" value="TreeGrafter"/>
</dbReference>
<evidence type="ECO:0000256" key="4">
    <source>
        <dbReference type="ARBA" id="ARBA00023239"/>
    </source>
</evidence>
<evidence type="ECO:0000259" key="11">
    <source>
        <dbReference type="Pfam" id="PF02784"/>
    </source>
</evidence>
<organism evidence="12 13">
    <name type="scientific">Lichenicoccus roseus</name>
    <dbReference type="NCBI Taxonomy" id="2683649"/>
    <lineage>
        <taxon>Bacteria</taxon>
        <taxon>Pseudomonadati</taxon>
        <taxon>Pseudomonadota</taxon>
        <taxon>Alphaproteobacteria</taxon>
        <taxon>Acetobacterales</taxon>
        <taxon>Acetobacteraceae</taxon>
        <taxon>Lichenicoccus</taxon>
    </lineage>
</organism>
<keyword evidence="4" id="KW-0456">Lyase</keyword>
<dbReference type="GO" id="GO:0005737">
    <property type="term" value="C:cytoplasm"/>
    <property type="evidence" value="ECO:0007669"/>
    <property type="project" value="TreeGrafter"/>
</dbReference>
<keyword evidence="3 8" id="KW-0663">Pyridoxal phosphate</keyword>
<dbReference type="InterPro" id="IPR029066">
    <property type="entry name" value="PLP-binding_barrel"/>
</dbReference>
<dbReference type="PROSITE" id="PS00878">
    <property type="entry name" value="ODR_DC_2_1"/>
    <property type="match status" value="1"/>
</dbReference>
<evidence type="ECO:0000256" key="6">
    <source>
        <dbReference type="ARBA" id="ARBA00034138"/>
    </source>
</evidence>
<dbReference type="EC" id="4.1.1.17" evidence="6"/>
<evidence type="ECO:0000256" key="9">
    <source>
        <dbReference type="RuleBase" id="RU003737"/>
    </source>
</evidence>
<dbReference type="InterPro" id="IPR022644">
    <property type="entry name" value="De-COase2_N"/>
</dbReference>
<feature type="domain" description="Orn/DAP/Arg decarboxylase 2 N-terminal" evidence="11">
    <location>
        <begin position="52"/>
        <end position="287"/>
    </location>
</feature>
<dbReference type="Pfam" id="PF00278">
    <property type="entry name" value="Orn_DAP_Arg_deC"/>
    <property type="match status" value="1"/>
</dbReference>
<gene>
    <name evidence="12" type="ORF">FE263_16255</name>
</gene>
<evidence type="ECO:0000313" key="12">
    <source>
        <dbReference type="EMBL" id="TLU71453.1"/>
    </source>
</evidence>
<evidence type="ECO:0000256" key="1">
    <source>
        <dbReference type="ARBA" id="ARBA00001933"/>
    </source>
</evidence>
<dbReference type="Gene3D" id="2.40.37.10">
    <property type="entry name" value="Lyase, Ornithine Decarboxylase, Chain A, domain 1"/>
    <property type="match status" value="1"/>
</dbReference>
<dbReference type="Gene3D" id="3.20.20.10">
    <property type="entry name" value="Alanine racemase"/>
    <property type="match status" value="1"/>
</dbReference>
<dbReference type="RefSeq" id="WP_138327091.1">
    <property type="nucleotide sequence ID" value="NZ_VCDI01000006.1"/>
</dbReference>
<dbReference type="CDD" id="cd00622">
    <property type="entry name" value="PLPDE_III_ODC"/>
    <property type="match status" value="1"/>
</dbReference>
<dbReference type="PRINTS" id="PR01182">
    <property type="entry name" value="ORNDCRBXLASE"/>
</dbReference>